<organism evidence="9 10">
    <name type="scientific">Eubacterium plexicaudatum ASF492</name>
    <dbReference type="NCBI Taxonomy" id="1235802"/>
    <lineage>
        <taxon>Bacteria</taxon>
        <taxon>Bacillati</taxon>
        <taxon>Bacillota</taxon>
        <taxon>Clostridia</taxon>
        <taxon>Eubacteriales</taxon>
        <taxon>Eubacteriaceae</taxon>
        <taxon>Eubacterium</taxon>
    </lineage>
</organism>
<keyword evidence="4 7" id="KW-1133">Transmembrane helix</keyword>
<dbReference type="eggNOG" id="COG2966">
    <property type="taxonomic scope" value="Bacteria"/>
</dbReference>
<dbReference type="Pfam" id="PF06738">
    <property type="entry name" value="ThrE"/>
    <property type="match status" value="1"/>
</dbReference>
<dbReference type="Proteomes" id="UP000012589">
    <property type="component" value="Unassembled WGS sequence"/>
</dbReference>
<gene>
    <name evidence="9" type="ORF">C823_03562</name>
</gene>
<keyword evidence="3 7" id="KW-0812">Transmembrane</keyword>
<dbReference type="STRING" id="1235802.C823_03562"/>
<sequence length="259" mass="28812">MTDIEYILDFAAGLGCKMLAVGANLERVNDTMYRICRSYHLHSISIFSLNSLIMIGAKSEDDVSGTRQLSVHSTCNHLEKLNRFNQLSRKVCAETPPPDTLAELLEEAENVKNFPTAVIIFGHLISMSTLCAIYGGSFSDILAVSLNTFMLYWLSEYFDRRKINQIVANTLCMWAAGSLALLFIKFGIGQNYFIIVITNSMKMIPSISLVNAVRNILCGNEMNGILEFMKVVLESIAIVLGLVLSIYMFGGNAVQWLKV</sequence>
<dbReference type="InterPro" id="IPR050539">
    <property type="entry name" value="ThrE_Dicarb/AminoAcid_Exp"/>
</dbReference>
<feature type="transmembrane region" description="Helical" evidence="7">
    <location>
        <begin position="166"/>
        <end position="186"/>
    </location>
</feature>
<reference evidence="9 10" key="1">
    <citation type="journal article" date="2014" name="Genome Announc.">
        <title>Draft genome sequences of the altered schaedler flora, a defined bacterial community from gnotobiotic mice.</title>
        <authorList>
            <person name="Wannemuehler M.J."/>
            <person name="Overstreet A.M."/>
            <person name="Ward D.V."/>
            <person name="Phillips G.J."/>
        </authorList>
    </citation>
    <scope>NUCLEOTIDE SEQUENCE [LARGE SCALE GENOMIC DNA]</scope>
    <source>
        <strain evidence="9 10">ASF492</strain>
    </source>
</reference>
<feature type="transmembrane region" description="Helical" evidence="7">
    <location>
        <begin position="132"/>
        <end position="154"/>
    </location>
</feature>
<dbReference type="PATRIC" id="fig|1235802.3.peg.3754"/>
<dbReference type="GO" id="GO:0015744">
    <property type="term" value="P:succinate transport"/>
    <property type="evidence" value="ECO:0007669"/>
    <property type="project" value="TreeGrafter"/>
</dbReference>
<accession>N2A5A4</accession>
<keyword evidence="5 7" id="KW-0472">Membrane</keyword>
<evidence type="ECO:0000256" key="3">
    <source>
        <dbReference type="ARBA" id="ARBA00022692"/>
    </source>
</evidence>
<protein>
    <recommendedName>
        <fullName evidence="8">Threonine/serine exporter-like N-terminal domain-containing protein</fullName>
    </recommendedName>
</protein>
<proteinExistence type="inferred from homology"/>
<evidence type="ECO:0000256" key="1">
    <source>
        <dbReference type="ARBA" id="ARBA00004651"/>
    </source>
</evidence>
<dbReference type="PANTHER" id="PTHR34390:SF2">
    <property type="entry name" value="SUCCINATE TRANSPORTER SUBUNIT YJJP-RELATED"/>
    <property type="match status" value="1"/>
</dbReference>
<comment type="caution">
    <text evidence="9">The sequence shown here is derived from an EMBL/GenBank/DDBJ whole genome shotgun (WGS) entry which is preliminary data.</text>
</comment>
<keyword evidence="2" id="KW-1003">Cell membrane</keyword>
<name>N2A5A4_9FIRM</name>
<evidence type="ECO:0000256" key="6">
    <source>
        <dbReference type="ARBA" id="ARBA00034125"/>
    </source>
</evidence>
<dbReference type="EMBL" id="AQFT01000107">
    <property type="protein sequence ID" value="EMZ23391.1"/>
    <property type="molecule type" value="Genomic_DNA"/>
</dbReference>
<keyword evidence="10" id="KW-1185">Reference proteome</keyword>
<dbReference type="PANTHER" id="PTHR34390">
    <property type="entry name" value="UPF0442 PROTEIN YJJB-RELATED"/>
    <property type="match status" value="1"/>
</dbReference>
<comment type="similarity">
    <text evidence="6">Belongs to the ThrE exporter (TC 2.A.79) family.</text>
</comment>
<evidence type="ECO:0000256" key="7">
    <source>
        <dbReference type="SAM" id="Phobius"/>
    </source>
</evidence>
<feature type="domain" description="Threonine/serine exporter-like N-terminal" evidence="8">
    <location>
        <begin position="10"/>
        <end position="246"/>
    </location>
</feature>
<dbReference type="HOGENOM" id="CLU_070277_0_1_9"/>
<evidence type="ECO:0000313" key="10">
    <source>
        <dbReference type="Proteomes" id="UP000012589"/>
    </source>
</evidence>
<dbReference type="GO" id="GO:0022857">
    <property type="term" value="F:transmembrane transporter activity"/>
    <property type="evidence" value="ECO:0007669"/>
    <property type="project" value="InterPro"/>
</dbReference>
<comment type="subcellular location">
    <subcellularLocation>
        <location evidence="1">Cell membrane</location>
        <topology evidence="1">Multi-pass membrane protein</topology>
    </subcellularLocation>
</comment>
<dbReference type="GO" id="GO:0005886">
    <property type="term" value="C:plasma membrane"/>
    <property type="evidence" value="ECO:0007669"/>
    <property type="project" value="UniProtKB-SubCell"/>
</dbReference>
<evidence type="ECO:0000256" key="4">
    <source>
        <dbReference type="ARBA" id="ARBA00022989"/>
    </source>
</evidence>
<evidence type="ECO:0000313" key="9">
    <source>
        <dbReference type="EMBL" id="EMZ23391.1"/>
    </source>
</evidence>
<feature type="transmembrane region" description="Helical" evidence="7">
    <location>
        <begin position="231"/>
        <end position="250"/>
    </location>
</feature>
<dbReference type="InterPro" id="IPR010619">
    <property type="entry name" value="ThrE-like_N"/>
</dbReference>
<evidence type="ECO:0000256" key="2">
    <source>
        <dbReference type="ARBA" id="ARBA00022475"/>
    </source>
</evidence>
<evidence type="ECO:0000259" key="8">
    <source>
        <dbReference type="Pfam" id="PF06738"/>
    </source>
</evidence>
<evidence type="ECO:0000256" key="5">
    <source>
        <dbReference type="ARBA" id="ARBA00023136"/>
    </source>
</evidence>
<dbReference type="AlphaFoldDB" id="N2A5A4"/>
<dbReference type="OrthoDB" id="9813917at2"/>